<reference evidence="3" key="1">
    <citation type="submission" date="2009-09" db="EMBL/GenBank/DDBJ databases">
        <authorList>
            <person name="Weinstock G."/>
            <person name="Sodergren E."/>
            <person name="Clifton S."/>
            <person name="Fulton L."/>
            <person name="Fulton B."/>
            <person name="Courtney L."/>
            <person name="Fronick C."/>
            <person name="Harrison M."/>
            <person name="Strong C."/>
            <person name="Farmer C."/>
            <person name="Delahaunty K."/>
            <person name="Markovic C."/>
            <person name="Hall O."/>
            <person name="Minx P."/>
            <person name="Tomlinson C."/>
            <person name="Mitreva M."/>
            <person name="Nelson J."/>
            <person name="Hou S."/>
            <person name="Wollam A."/>
            <person name="Pepin K.H."/>
            <person name="Johnson M."/>
            <person name="Bhonagiri V."/>
            <person name="Nash W.E."/>
            <person name="Warren W."/>
            <person name="Chinwalla A."/>
            <person name="Mardis E.R."/>
            <person name="Wilson R.K."/>
        </authorList>
    </citation>
    <scope>NUCLEOTIDE SEQUENCE [LARGE SCALE GENOMIC DNA]</scope>
    <source>
        <strain evidence="3">DSM 20583</strain>
    </source>
</reference>
<keyword evidence="4" id="KW-1185">Reference proteome</keyword>
<dbReference type="EMBL" id="ABYU02000036">
    <property type="protein sequence ID" value="EEX20784.1"/>
    <property type="molecule type" value="Genomic_DNA"/>
</dbReference>
<dbReference type="Gene3D" id="3.40.50.720">
    <property type="entry name" value="NAD(P)-binding Rossmann-like Domain"/>
    <property type="match status" value="1"/>
</dbReference>
<dbReference type="Pfam" id="PF02558">
    <property type="entry name" value="ApbA"/>
    <property type="match status" value="1"/>
</dbReference>
<dbReference type="Gene3D" id="1.10.1040.10">
    <property type="entry name" value="N-(1-d-carboxylethyl)-l-norvaline Dehydrogenase, domain 2"/>
    <property type="match status" value="1"/>
</dbReference>
<feature type="domain" description="Opine dehydrogenase" evidence="1">
    <location>
        <begin position="181"/>
        <end position="334"/>
    </location>
</feature>
<comment type="caution">
    <text evidence="3">The sequence shown here is derived from an EMBL/GenBank/DDBJ whole genome shotgun (WGS) entry which is preliminary data.</text>
</comment>
<evidence type="ECO:0000259" key="1">
    <source>
        <dbReference type="Pfam" id="PF02317"/>
    </source>
</evidence>
<dbReference type="InterPro" id="IPR051729">
    <property type="entry name" value="Opine/Lysopine_DH"/>
</dbReference>
<dbReference type="HOGENOM" id="CLU_041606_1_0_9"/>
<dbReference type="PANTHER" id="PTHR38015:SF1">
    <property type="entry name" value="OPINE DEHYDROGENASE DOMAIN-CONTAINING PROTEIN"/>
    <property type="match status" value="1"/>
</dbReference>
<evidence type="ECO:0000313" key="3">
    <source>
        <dbReference type="EMBL" id="EEX20784.1"/>
    </source>
</evidence>
<dbReference type="RefSeq" id="WP_003023096.1">
    <property type="nucleotide sequence ID" value="NZ_CP022413.2"/>
</dbReference>
<dbReference type="Pfam" id="PF02317">
    <property type="entry name" value="Octopine_DH"/>
    <property type="match status" value="1"/>
</dbReference>
<feature type="domain" description="Ketopantoate reductase N-terminal" evidence="2">
    <location>
        <begin position="3"/>
        <end position="117"/>
    </location>
</feature>
<dbReference type="InterPro" id="IPR003421">
    <property type="entry name" value="Opine_DH"/>
</dbReference>
<protein>
    <submittedName>
        <fullName evidence="3">NAD/NADP octopine/nopaline dehydrogenase, alpha-helical domain protein</fullName>
    </submittedName>
</protein>
<dbReference type="STRING" id="537007.BLAHAN_06513"/>
<dbReference type="PANTHER" id="PTHR38015">
    <property type="entry name" value="BLR6086 PROTEIN"/>
    <property type="match status" value="1"/>
</dbReference>
<dbReference type="KEGG" id="bhan:CGC63_00480"/>
<dbReference type="InterPro" id="IPR013328">
    <property type="entry name" value="6PGD_dom2"/>
</dbReference>
<dbReference type="SUPFAM" id="SSF51735">
    <property type="entry name" value="NAD(P)-binding Rossmann-fold domains"/>
    <property type="match status" value="1"/>
</dbReference>
<dbReference type="InterPro" id="IPR013332">
    <property type="entry name" value="KPR_N"/>
</dbReference>
<evidence type="ECO:0000259" key="2">
    <source>
        <dbReference type="Pfam" id="PF02558"/>
    </source>
</evidence>
<dbReference type="eggNOG" id="COG1893">
    <property type="taxonomic scope" value="Bacteria"/>
</dbReference>
<dbReference type="GO" id="GO:0016491">
    <property type="term" value="F:oxidoreductase activity"/>
    <property type="evidence" value="ECO:0007669"/>
    <property type="project" value="InterPro"/>
</dbReference>
<dbReference type="InterPro" id="IPR036291">
    <property type="entry name" value="NAD(P)-bd_dom_sf"/>
</dbReference>
<dbReference type="InterPro" id="IPR008927">
    <property type="entry name" value="6-PGluconate_DH-like_C_sf"/>
</dbReference>
<proteinExistence type="predicted"/>
<accession>C9LAR0</accession>
<dbReference type="SUPFAM" id="SSF48179">
    <property type="entry name" value="6-phosphogluconate dehydrogenase C-terminal domain-like"/>
    <property type="match status" value="1"/>
</dbReference>
<sequence length="374" mass="42960">MNITIVGAGNMGLAMAGYFSVNTEHNIILFTNKDIYRREKLVLHEIEEKKCTEIKGIHTTNSIKEAFQSTDIVFCTYPAFLRKKFIEQIEDIISPTAMLGFIPGYGGAEFCCKKMRERGVTIFGLQRVPYVARVNETNDEIIAGILSKKKKLYAAAIPYNKTQEISNIIEGLLDIPCEALKEYLAITLAPSNPLLHISGLYNVFRNYKEGDVFKEQLSFYEEWNDFTSELLFEYDAELQEICNKLEPLDLEEVVPLSIYYESRTPQDMTLKLKSIEPFKAVMVPLKEVEDGFVPDFTSRMFVEDFPFGVCVIKDFARIVDVKTPVIDMLLRFYEEKTNHRYFNNDGSYTTEIKETGVPGLYGINTIEDIIKFYH</sequence>
<organism evidence="3 4">
    <name type="scientific">Blautia hansenii DSM 20583</name>
    <dbReference type="NCBI Taxonomy" id="537007"/>
    <lineage>
        <taxon>Bacteria</taxon>
        <taxon>Bacillati</taxon>
        <taxon>Bacillota</taxon>
        <taxon>Clostridia</taxon>
        <taxon>Lachnospirales</taxon>
        <taxon>Lachnospiraceae</taxon>
        <taxon>Blautia</taxon>
    </lineage>
</organism>
<dbReference type="Proteomes" id="UP000003755">
    <property type="component" value="Unassembled WGS sequence"/>
</dbReference>
<name>C9LAR0_BLAHA</name>
<dbReference type="AlphaFoldDB" id="C9LAR0"/>
<gene>
    <name evidence="3" type="ORF">BLAHAN_06513</name>
</gene>
<evidence type="ECO:0000313" key="4">
    <source>
        <dbReference type="Proteomes" id="UP000003755"/>
    </source>
</evidence>